<dbReference type="Pfam" id="PF12867">
    <property type="entry name" value="DinB_2"/>
    <property type="match status" value="1"/>
</dbReference>
<organism evidence="2 3">
    <name type="scientific">Gracilibacillus orientalis</name>
    <dbReference type="NCBI Taxonomy" id="334253"/>
    <lineage>
        <taxon>Bacteria</taxon>
        <taxon>Bacillati</taxon>
        <taxon>Bacillota</taxon>
        <taxon>Bacilli</taxon>
        <taxon>Bacillales</taxon>
        <taxon>Bacillaceae</taxon>
        <taxon>Gracilibacillus</taxon>
    </lineage>
</organism>
<dbReference type="STRING" id="334253.SAMN04487943_102356"/>
<dbReference type="AlphaFoldDB" id="A0A1I4IXU8"/>
<dbReference type="EMBL" id="FOTR01000002">
    <property type="protein sequence ID" value="SFL59145.1"/>
    <property type="molecule type" value="Genomic_DNA"/>
</dbReference>
<dbReference type="InterPro" id="IPR034660">
    <property type="entry name" value="DinB/YfiT-like"/>
</dbReference>
<reference evidence="3" key="1">
    <citation type="submission" date="2016-10" db="EMBL/GenBank/DDBJ databases">
        <authorList>
            <person name="Varghese N."/>
            <person name="Submissions S."/>
        </authorList>
    </citation>
    <scope>NUCLEOTIDE SEQUENCE [LARGE SCALE GENOMIC DNA]</scope>
    <source>
        <strain evidence="3">CGMCC 1.4250</strain>
    </source>
</reference>
<dbReference type="Gene3D" id="1.20.120.450">
    <property type="entry name" value="dinb family like domain"/>
    <property type="match status" value="1"/>
</dbReference>
<evidence type="ECO:0000313" key="3">
    <source>
        <dbReference type="Proteomes" id="UP000198565"/>
    </source>
</evidence>
<evidence type="ECO:0000313" key="2">
    <source>
        <dbReference type="EMBL" id="SFL59145.1"/>
    </source>
</evidence>
<keyword evidence="3" id="KW-1185">Reference proteome</keyword>
<gene>
    <name evidence="2" type="ORF">SAMN04487943_102356</name>
</gene>
<dbReference type="OrthoDB" id="2964295at2"/>
<proteinExistence type="predicted"/>
<evidence type="ECO:0000259" key="1">
    <source>
        <dbReference type="Pfam" id="PF12867"/>
    </source>
</evidence>
<sequence>MEKTEQVIQNFAQFSKWVQSLMKVEDNLLFEPIKKGKWSSAEIISHIIYWDRYMLQDVIPKMTSGANIESVRFEVINQPASEYALSGVTKEQLIREQTEARSQLILALKEKSEEEFFATFSLNGEKIDQYSGYPHSLFNYISAFVWHDNHHKEQIEAFLGKSSEKG</sequence>
<name>A0A1I4IXU8_9BACI</name>
<dbReference type="SUPFAM" id="SSF109854">
    <property type="entry name" value="DinB/YfiT-like putative metalloenzymes"/>
    <property type="match status" value="1"/>
</dbReference>
<feature type="domain" description="DinB-like" evidence="1">
    <location>
        <begin position="14"/>
        <end position="155"/>
    </location>
</feature>
<dbReference type="Proteomes" id="UP000198565">
    <property type="component" value="Unassembled WGS sequence"/>
</dbReference>
<accession>A0A1I4IXU8</accession>
<dbReference type="RefSeq" id="WP_091482129.1">
    <property type="nucleotide sequence ID" value="NZ_FOTR01000002.1"/>
</dbReference>
<dbReference type="InterPro" id="IPR024775">
    <property type="entry name" value="DinB-like"/>
</dbReference>
<protein>
    <submittedName>
        <fullName evidence="2">DinB superfamily protein</fullName>
    </submittedName>
</protein>